<keyword evidence="3" id="KW-1185">Reference proteome</keyword>
<name>A0A151ZI89_TIELA</name>
<organism evidence="2 3">
    <name type="scientific">Tieghemostelium lacteum</name>
    <name type="common">Slime mold</name>
    <name type="synonym">Dictyostelium lacteum</name>
    <dbReference type="NCBI Taxonomy" id="361077"/>
    <lineage>
        <taxon>Eukaryota</taxon>
        <taxon>Amoebozoa</taxon>
        <taxon>Evosea</taxon>
        <taxon>Eumycetozoa</taxon>
        <taxon>Dictyostelia</taxon>
        <taxon>Dictyosteliales</taxon>
        <taxon>Raperosteliaceae</taxon>
        <taxon>Tieghemostelium</taxon>
    </lineage>
</organism>
<feature type="compositionally biased region" description="Acidic residues" evidence="1">
    <location>
        <begin position="44"/>
        <end position="61"/>
    </location>
</feature>
<gene>
    <name evidence="2" type="ORF">DLAC_04963</name>
</gene>
<protein>
    <submittedName>
        <fullName evidence="2">Uncharacterized protein</fullName>
    </submittedName>
</protein>
<proteinExistence type="predicted"/>
<sequence>MTCTCSSGNSLSCGWNSGCSCAEMSMDYTDDISLGESPEIFESEEMAPGDDDDDDGDEAPDEGIWGGDFKINLEMDNQPPPNFICSIDGTGGKGSFVFQGFIGFDQTVTCTKYASGTITSHAWAVHDGCKNGGSLVVTANMINFSCKCTKFNGCSRVSNILYYTF</sequence>
<evidence type="ECO:0000313" key="2">
    <source>
        <dbReference type="EMBL" id="KYQ93590.1"/>
    </source>
</evidence>
<dbReference type="EMBL" id="LODT01000025">
    <property type="protein sequence ID" value="KYQ93590.1"/>
    <property type="molecule type" value="Genomic_DNA"/>
</dbReference>
<evidence type="ECO:0000313" key="3">
    <source>
        <dbReference type="Proteomes" id="UP000076078"/>
    </source>
</evidence>
<comment type="caution">
    <text evidence="2">The sequence shown here is derived from an EMBL/GenBank/DDBJ whole genome shotgun (WGS) entry which is preliminary data.</text>
</comment>
<accession>A0A151ZI89</accession>
<dbReference type="Proteomes" id="UP000076078">
    <property type="component" value="Unassembled WGS sequence"/>
</dbReference>
<evidence type="ECO:0000256" key="1">
    <source>
        <dbReference type="SAM" id="MobiDB-lite"/>
    </source>
</evidence>
<feature type="region of interest" description="Disordered" evidence="1">
    <location>
        <begin position="44"/>
        <end position="63"/>
    </location>
</feature>
<dbReference type="InParanoid" id="A0A151ZI89"/>
<reference evidence="2 3" key="1">
    <citation type="submission" date="2015-12" db="EMBL/GenBank/DDBJ databases">
        <title>Dictyostelia acquired genes for synthesis and detection of signals that induce cell-type specialization by lateral gene transfer from prokaryotes.</title>
        <authorList>
            <person name="Gloeckner G."/>
            <person name="Schaap P."/>
        </authorList>
    </citation>
    <scope>NUCLEOTIDE SEQUENCE [LARGE SCALE GENOMIC DNA]</scope>
    <source>
        <strain evidence="2 3">TK</strain>
    </source>
</reference>
<dbReference type="AlphaFoldDB" id="A0A151ZI89"/>
<dbReference type="OrthoDB" id="22206at2759"/>